<gene>
    <name evidence="2" type="ORF">C4D60_Mb03t18820</name>
</gene>
<dbReference type="AlphaFoldDB" id="A0A4S8JAZ8"/>
<name>A0A4S8JAZ8_MUSBA</name>
<organism evidence="2 3">
    <name type="scientific">Musa balbisiana</name>
    <name type="common">Banana</name>
    <dbReference type="NCBI Taxonomy" id="52838"/>
    <lineage>
        <taxon>Eukaryota</taxon>
        <taxon>Viridiplantae</taxon>
        <taxon>Streptophyta</taxon>
        <taxon>Embryophyta</taxon>
        <taxon>Tracheophyta</taxon>
        <taxon>Spermatophyta</taxon>
        <taxon>Magnoliopsida</taxon>
        <taxon>Liliopsida</taxon>
        <taxon>Zingiberales</taxon>
        <taxon>Musaceae</taxon>
        <taxon>Musa</taxon>
    </lineage>
</organism>
<feature type="compositionally biased region" description="Acidic residues" evidence="1">
    <location>
        <begin position="122"/>
        <end position="132"/>
    </location>
</feature>
<evidence type="ECO:0000256" key="1">
    <source>
        <dbReference type="SAM" id="MobiDB-lite"/>
    </source>
</evidence>
<reference evidence="2 3" key="1">
    <citation type="journal article" date="2019" name="Nat. Plants">
        <title>Genome sequencing of Musa balbisiana reveals subgenome evolution and function divergence in polyploid bananas.</title>
        <authorList>
            <person name="Yao X."/>
        </authorList>
    </citation>
    <scope>NUCLEOTIDE SEQUENCE [LARGE SCALE GENOMIC DNA]</scope>
    <source>
        <strain evidence="3">cv. DH-PKW</strain>
        <tissue evidence="2">Leaves</tissue>
    </source>
</reference>
<dbReference type="EMBL" id="PYDT01000006">
    <property type="protein sequence ID" value="THU58850.1"/>
    <property type="molecule type" value="Genomic_DNA"/>
</dbReference>
<protein>
    <submittedName>
        <fullName evidence="2">Uncharacterized protein</fullName>
    </submittedName>
</protein>
<feature type="region of interest" description="Disordered" evidence="1">
    <location>
        <begin position="87"/>
        <end position="154"/>
    </location>
</feature>
<comment type="caution">
    <text evidence="2">The sequence shown here is derived from an EMBL/GenBank/DDBJ whole genome shotgun (WGS) entry which is preliminary data.</text>
</comment>
<proteinExistence type="predicted"/>
<sequence length="167" mass="18666">MSLKSAVFVVHHHVSMVLDTGSPLAPPPPLPPPLHRKASTMHFVSFFISERLVDDQRDNATVTSSFSEPNKKRELLHGSAWPLPKHRFRHPLQSSRVGSGIAEDPKGWTNSLKETPAMEIRDESEETDDDSDNTSQDYVEGSSCSGVCTPNTPRNTQAWRIWMASQF</sequence>
<feature type="compositionally biased region" description="Polar residues" evidence="1">
    <location>
        <begin position="142"/>
        <end position="154"/>
    </location>
</feature>
<accession>A0A4S8JAZ8</accession>
<keyword evidence="3" id="KW-1185">Reference proteome</keyword>
<evidence type="ECO:0000313" key="2">
    <source>
        <dbReference type="EMBL" id="THU58850.1"/>
    </source>
</evidence>
<evidence type="ECO:0000313" key="3">
    <source>
        <dbReference type="Proteomes" id="UP000317650"/>
    </source>
</evidence>
<dbReference type="Proteomes" id="UP000317650">
    <property type="component" value="Chromosome 3"/>
</dbReference>